<comment type="subcellular location">
    <subcellularLocation>
        <location evidence="1">Cell membrane</location>
        <topology evidence="1">Multi-pass membrane protein</topology>
    </subcellularLocation>
</comment>
<dbReference type="PRINTS" id="PR00953">
    <property type="entry name" value="TYPE3IMRPROT"/>
</dbReference>
<gene>
    <name evidence="8" type="ORF">DAY19_09880</name>
</gene>
<evidence type="ECO:0000313" key="9">
    <source>
        <dbReference type="Proteomes" id="UP000443582"/>
    </source>
</evidence>
<sequence length="258" mass="29209">MTIQITDIVPIIAFWLIFTRLLAINFQLPIYDNLPIPMMVKILSTLVMSFCFFPYIQGEVVKDIMYVGKDNFWALTIIYTLIGLIIGYLVKSIMGIFLSAGSIITQQIGFAAIRYFDPSSGQQVGPFEKLIQWTVLVMVISSGALLPMFKGIFQSFYSIHIYDMGVFAKSHIFYIEAFKSIFVAALMLATPLIFTNMLISSILGIIARTVPQMNIIMVSFVVNIGLGLLVFTATSDEFFHVAFKMYTERLGEWFNFIL</sequence>
<dbReference type="Pfam" id="PF01311">
    <property type="entry name" value="Bac_export_1"/>
    <property type="match status" value="1"/>
</dbReference>
<dbReference type="RefSeq" id="WP_115361927.1">
    <property type="nucleotide sequence ID" value="NZ_QDKL01000002.1"/>
</dbReference>
<keyword evidence="9" id="KW-1185">Reference proteome</keyword>
<evidence type="ECO:0000313" key="8">
    <source>
        <dbReference type="EMBL" id="RZF21985.1"/>
    </source>
</evidence>
<dbReference type="PANTHER" id="PTHR30065">
    <property type="entry name" value="FLAGELLAR BIOSYNTHETIC PROTEIN FLIR"/>
    <property type="match status" value="1"/>
</dbReference>
<feature type="transmembrane region" description="Helical" evidence="7">
    <location>
        <begin position="38"/>
        <end position="56"/>
    </location>
</feature>
<keyword evidence="4 7" id="KW-0812">Transmembrane</keyword>
<dbReference type="PANTHER" id="PTHR30065:SF1">
    <property type="entry name" value="SURFACE PRESENTATION OF ANTIGENS PROTEIN SPAR"/>
    <property type="match status" value="1"/>
</dbReference>
<protein>
    <submittedName>
        <fullName evidence="8">Type III secretion protein</fullName>
    </submittedName>
</protein>
<evidence type="ECO:0000256" key="1">
    <source>
        <dbReference type="ARBA" id="ARBA00004651"/>
    </source>
</evidence>
<evidence type="ECO:0000256" key="7">
    <source>
        <dbReference type="SAM" id="Phobius"/>
    </source>
</evidence>
<dbReference type="InterPro" id="IPR002010">
    <property type="entry name" value="T3SS_IM_R"/>
</dbReference>
<keyword evidence="3" id="KW-1003">Cell membrane</keyword>
<feature type="transmembrane region" description="Helical" evidence="7">
    <location>
        <begin position="97"/>
        <end position="116"/>
    </location>
</feature>
<organism evidence="8 9">
    <name type="scientific">Halobacteriovorax vibrionivorans</name>
    <dbReference type="NCBI Taxonomy" id="2152716"/>
    <lineage>
        <taxon>Bacteria</taxon>
        <taxon>Pseudomonadati</taxon>
        <taxon>Bdellovibrionota</taxon>
        <taxon>Bacteriovoracia</taxon>
        <taxon>Bacteriovoracales</taxon>
        <taxon>Halobacteriovoraceae</taxon>
        <taxon>Halobacteriovorax</taxon>
    </lineage>
</organism>
<name>A0ABY0IGA7_9BACT</name>
<comment type="similarity">
    <text evidence="2">Belongs to the FliR/MopE/SpaR family.</text>
</comment>
<evidence type="ECO:0000256" key="3">
    <source>
        <dbReference type="ARBA" id="ARBA00022475"/>
    </source>
</evidence>
<proteinExistence type="inferred from homology"/>
<keyword evidence="6 7" id="KW-0472">Membrane</keyword>
<feature type="transmembrane region" description="Helical" evidence="7">
    <location>
        <begin position="181"/>
        <end position="206"/>
    </location>
</feature>
<accession>A0ABY0IGA7</accession>
<feature type="transmembrane region" description="Helical" evidence="7">
    <location>
        <begin position="12"/>
        <end position="31"/>
    </location>
</feature>
<comment type="caution">
    <text evidence="8">The sequence shown here is derived from an EMBL/GenBank/DDBJ whole genome shotgun (WGS) entry which is preliminary data.</text>
</comment>
<feature type="transmembrane region" description="Helical" evidence="7">
    <location>
        <begin position="72"/>
        <end position="90"/>
    </location>
</feature>
<feature type="transmembrane region" description="Helical" evidence="7">
    <location>
        <begin position="213"/>
        <end position="233"/>
    </location>
</feature>
<keyword evidence="5 7" id="KW-1133">Transmembrane helix</keyword>
<evidence type="ECO:0000256" key="2">
    <source>
        <dbReference type="ARBA" id="ARBA00009772"/>
    </source>
</evidence>
<evidence type="ECO:0000256" key="5">
    <source>
        <dbReference type="ARBA" id="ARBA00022989"/>
    </source>
</evidence>
<dbReference type="EMBL" id="QDKL01000002">
    <property type="protein sequence ID" value="RZF21985.1"/>
    <property type="molecule type" value="Genomic_DNA"/>
</dbReference>
<feature type="transmembrane region" description="Helical" evidence="7">
    <location>
        <begin position="131"/>
        <end position="149"/>
    </location>
</feature>
<evidence type="ECO:0000256" key="4">
    <source>
        <dbReference type="ARBA" id="ARBA00022692"/>
    </source>
</evidence>
<dbReference type="Proteomes" id="UP000443582">
    <property type="component" value="Unassembled WGS sequence"/>
</dbReference>
<reference evidence="9" key="1">
    <citation type="journal article" date="2019" name="Int. J. Syst. Evol. Microbiol.">
        <title>Halobacteriovorax valvorus sp. nov., a novel prokaryotic predator isolated from coastal seawater of China.</title>
        <authorList>
            <person name="Chen M.-X."/>
        </authorList>
    </citation>
    <scope>NUCLEOTIDE SEQUENCE [LARGE SCALE GENOMIC DNA]</scope>
    <source>
        <strain evidence="9">BL9</strain>
    </source>
</reference>
<evidence type="ECO:0000256" key="6">
    <source>
        <dbReference type="ARBA" id="ARBA00023136"/>
    </source>
</evidence>